<feature type="compositionally biased region" description="Polar residues" evidence="1">
    <location>
        <begin position="166"/>
        <end position="180"/>
    </location>
</feature>
<sequence length="180" mass="20271">MPAMTTDTSGAVLPSPADEARFWALLEAAWAELGDEPAAVRQRLIQRAPGAYPEWLYDLDLWMDPFLERLRGLSDGLGSDELTGLDRVLERKLYDLDRRDVYDATPATDEGFLHARGYIVAAGREFYQAVQAEPRLAIEDAWCEGMGWFFAHLHRERFGGDPETGSGISRESYSNEAGWR</sequence>
<dbReference type="EMBL" id="BOMF01000039">
    <property type="protein sequence ID" value="GID44807.1"/>
    <property type="molecule type" value="Genomic_DNA"/>
</dbReference>
<feature type="region of interest" description="Disordered" evidence="1">
    <location>
        <begin position="161"/>
        <end position="180"/>
    </location>
</feature>
<proteinExistence type="predicted"/>
<comment type="caution">
    <text evidence="2">The sequence shown here is derived from an EMBL/GenBank/DDBJ whole genome shotgun (WGS) entry which is preliminary data.</text>
</comment>
<reference evidence="2" key="1">
    <citation type="submission" date="2021-01" db="EMBL/GenBank/DDBJ databases">
        <title>Whole genome shotgun sequence of Actinoplanes capillaceus NBRC 16408.</title>
        <authorList>
            <person name="Komaki H."/>
            <person name="Tamura T."/>
        </authorList>
    </citation>
    <scope>NUCLEOTIDE SEQUENCE [LARGE SCALE GENOMIC DNA]</scope>
    <source>
        <strain evidence="2">NBRC 16408</strain>
    </source>
</reference>
<protein>
    <recommendedName>
        <fullName evidence="3">DUF4240 domain-containing protein</fullName>
    </recommendedName>
</protein>
<evidence type="ECO:0008006" key="3">
    <source>
        <dbReference type="Google" id="ProtNLM"/>
    </source>
</evidence>
<name>A0ABQ3WF64_9ACTN</name>
<accession>A0ABQ3WF64</accession>
<evidence type="ECO:0000256" key="1">
    <source>
        <dbReference type="SAM" id="MobiDB-lite"/>
    </source>
</evidence>
<evidence type="ECO:0000313" key="2">
    <source>
        <dbReference type="EMBL" id="GID44807.1"/>
    </source>
</evidence>
<organism evidence="2">
    <name type="scientific">Actinoplanes campanulatus</name>
    <dbReference type="NCBI Taxonomy" id="113559"/>
    <lineage>
        <taxon>Bacteria</taxon>
        <taxon>Bacillati</taxon>
        <taxon>Actinomycetota</taxon>
        <taxon>Actinomycetes</taxon>
        <taxon>Micromonosporales</taxon>
        <taxon>Micromonosporaceae</taxon>
        <taxon>Actinoplanes</taxon>
    </lineage>
</organism>
<gene>
    <name evidence="2" type="ORF">Aca07nite_20820</name>
</gene>